<evidence type="ECO:0000256" key="1">
    <source>
        <dbReference type="SAM" id="MobiDB-lite"/>
    </source>
</evidence>
<feature type="region of interest" description="Disordered" evidence="1">
    <location>
        <begin position="249"/>
        <end position="271"/>
    </location>
</feature>
<proteinExistence type="predicted"/>
<protein>
    <submittedName>
        <fullName evidence="2">Uncharacterized protein</fullName>
    </submittedName>
</protein>
<name>A0ABU6S7Q8_9FABA</name>
<keyword evidence="3" id="KW-1185">Reference proteome</keyword>
<feature type="compositionally biased region" description="Basic and acidic residues" evidence="1">
    <location>
        <begin position="443"/>
        <end position="454"/>
    </location>
</feature>
<dbReference type="Proteomes" id="UP001341840">
    <property type="component" value="Unassembled WGS sequence"/>
</dbReference>
<evidence type="ECO:0000313" key="2">
    <source>
        <dbReference type="EMBL" id="MED6132347.1"/>
    </source>
</evidence>
<sequence>MLKEIKEGQPVTPVTLKQRVDNSQQKPIKYCGICSCNSHHTDECLQIQEDNTIAAAQNFVDLTIIPPNNKQYRVQGPNAQPVRWNPTPQQLAQSSQPYMSTMPQHTQNVRYQSPYLCQQFPPANDPPNKYDEIERIRQKENQEMMEMQNRIAIRLNQIAEMLQKSTSQQIQPQPQAPIPDPLPPQSLQITKGFLNAIHDEVRSEDESEDTDNEEAEQHLYELLLKMAESKGGRDVDSEELMDFCEEYGSDYKEDETDQERETEDEWKKETQSDEEKICINIISDMRKDKEELPAKHEDPGACLVTCKIRGVDIHECLCDPGACRNIMPHELYDTLDLGPLKKSKEVFSTADTSIMSIAGIADNDYHDDTFKFSAGKTTERFQIVKKGKDHSLQKDDGRMRDKESAHIEMIEAMVRGWVKMLKEDVIQKDEEEELEESCCAEQKSQKKGSDKTYEKPLAGYPSVTGILDEIEQILYHNKGADVHLVRNNSNWK</sequence>
<dbReference type="Gene3D" id="2.40.70.10">
    <property type="entry name" value="Acid Proteases"/>
    <property type="match status" value="1"/>
</dbReference>
<comment type="caution">
    <text evidence="2">The sequence shown here is derived from an EMBL/GenBank/DDBJ whole genome shotgun (WGS) entry which is preliminary data.</text>
</comment>
<feature type="region of interest" description="Disordered" evidence="1">
    <location>
        <begin position="437"/>
        <end position="456"/>
    </location>
</feature>
<reference evidence="2 3" key="1">
    <citation type="journal article" date="2023" name="Plants (Basel)">
        <title>Bridging the Gap: Combining Genomics and Transcriptomics Approaches to Understand Stylosanthes scabra, an Orphan Legume from the Brazilian Caatinga.</title>
        <authorList>
            <person name="Ferreira-Neto J.R.C."/>
            <person name="da Silva M.D."/>
            <person name="Binneck E."/>
            <person name="de Melo N.F."/>
            <person name="da Silva R.H."/>
            <person name="de Melo A.L.T.M."/>
            <person name="Pandolfi V."/>
            <person name="Bustamante F.O."/>
            <person name="Brasileiro-Vidal A.C."/>
            <person name="Benko-Iseppon A.M."/>
        </authorList>
    </citation>
    <scope>NUCLEOTIDE SEQUENCE [LARGE SCALE GENOMIC DNA]</scope>
    <source>
        <tissue evidence="2">Leaves</tissue>
    </source>
</reference>
<feature type="compositionally biased region" description="Acidic residues" evidence="1">
    <location>
        <begin position="249"/>
        <end position="264"/>
    </location>
</feature>
<dbReference type="EMBL" id="JASCZI010060469">
    <property type="protein sequence ID" value="MED6132347.1"/>
    <property type="molecule type" value="Genomic_DNA"/>
</dbReference>
<accession>A0ABU6S7Q8</accession>
<evidence type="ECO:0000313" key="3">
    <source>
        <dbReference type="Proteomes" id="UP001341840"/>
    </source>
</evidence>
<dbReference type="InterPro" id="IPR021109">
    <property type="entry name" value="Peptidase_aspartic_dom_sf"/>
</dbReference>
<organism evidence="2 3">
    <name type="scientific">Stylosanthes scabra</name>
    <dbReference type="NCBI Taxonomy" id="79078"/>
    <lineage>
        <taxon>Eukaryota</taxon>
        <taxon>Viridiplantae</taxon>
        <taxon>Streptophyta</taxon>
        <taxon>Embryophyta</taxon>
        <taxon>Tracheophyta</taxon>
        <taxon>Spermatophyta</taxon>
        <taxon>Magnoliopsida</taxon>
        <taxon>eudicotyledons</taxon>
        <taxon>Gunneridae</taxon>
        <taxon>Pentapetalae</taxon>
        <taxon>rosids</taxon>
        <taxon>fabids</taxon>
        <taxon>Fabales</taxon>
        <taxon>Fabaceae</taxon>
        <taxon>Papilionoideae</taxon>
        <taxon>50 kb inversion clade</taxon>
        <taxon>dalbergioids sensu lato</taxon>
        <taxon>Dalbergieae</taxon>
        <taxon>Pterocarpus clade</taxon>
        <taxon>Stylosanthes</taxon>
    </lineage>
</organism>
<gene>
    <name evidence="2" type="ORF">PIB30_018185</name>
</gene>